<dbReference type="Gene3D" id="3.40.190.10">
    <property type="entry name" value="Periplasmic binding protein-like II"/>
    <property type="match status" value="1"/>
</dbReference>
<evidence type="ECO:0000256" key="3">
    <source>
        <dbReference type="ARBA" id="ARBA00022692"/>
    </source>
</evidence>
<feature type="transmembrane region" description="Helical" evidence="8">
    <location>
        <begin position="530"/>
        <end position="553"/>
    </location>
</feature>
<evidence type="ECO:0000313" key="10">
    <source>
        <dbReference type="Proteomes" id="UP001461498"/>
    </source>
</evidence>
<evidence type="ECO:0000256" key="2">
    <source>
        <dbReference type="ARBA" id="ARBA00022475"/>
    </source>
</evidence>
<keyword evidence="2" id="KW-1003">Cell membrane</keyword>
<protein>
    <submittedName>
        <fullName evidence="9">Uncharacterized protein</fullName>
    </submittedName>
</protein>
<proteinExistence type="predicted"/>
<dbReference type="PANTHER" id="PTHR42643">
    <property type="entry name" value="IONOTROPIC RECEPTOR 20A-RELATED"/>
    <property type="match status" value="1"/>
</dbReference>
<dbReference type="PANTHER" id="PTHR42643:SF30">
    <property type="entry name" value="IONOTROPIC RECEPTOR 40A-RELATED"/>
    <property type="match status" value="1"/>
</dbReference>
<feature type="transmembrane region" description="Helical" evidence="8">
    <location>
        <begin position="345"/>
        <end position="371"/>
    </location>
</feature>
<evidence type="ECO:0000313" key="9">
    <source>
        <dbReference type="EMBL" id="KAK9506046.1"/>
    </source>
</evidence>
<name>A0AAW1D505_9HEMI</name>
<dbReference type="EMBL" id="JAPXFL010000005">
    <property type="protein sequence ID" value="KAK9506046.1"/>
    <property type="molecule type" value="Genomic_DNA"/>
</dbReference>
<comment type="caution">
    <text evidence="9">The sequence shown here is derived from an EMBL/GenBank/DDBJ whole genome shotgun (WGS) entry which is preliminary data.</text>
</comment>
<evidence type="ECO:0000256" key="6">
    <source>
        <dbReference type="ARBA" id="ARBA00023170"/>
    </source>
</evidence>
<keyword evidence="6" id="KW-0675">Receptor</keyword>
<dbReference type="GO" id="GO:0005886">
    <property type="term" value="C:plasma membrane"/>
    <property type="evidence" value="ECO:0007669"/>
    <property type="project" value="UniProtKB-SubCell"/>
</dbReference>
<keyword evidence="5 8" id="KW-0472">Membrane</keyword>
<dbReference type="Gene3D" id="1.10.287.70">
    <property type="match status" value="1"/>
</dbReference>
<evidence type="ECO:0000256" key="7">
    <source>
        <dbReference type="ARBA" id="ARBA00023180"/>
    </source>
</evidence>
<sequence>MNLDLKSANHHFSDAESALKYYSKKGYLVNSQILEKVNSTKHIDVNYYQPQVFEIFLDLHCDRGLLFLEQSWALFNSSYRWMLWTPDYNQTLDQLEFCRVLVDSRVTLAQVDSNSVTLYDLHKVHHSLPFTVTLLERWTTDGEVYHISQPKPRDDFFGVNIIASVVIRRLDPSQSNFMKLLFDPRYYHGIETQQRFTLSILSHIAERYNFTTSNIYKTSWGSELRNGTFTGILGDVQKGDAEVAGSYMLFKASRMKVADFLMQMSFAKTSFLFLQPKRLGSYKALVYPLDKLTWFFVLLTILTLVFIKNISRFSEGNWSDNLMVVFSSISQQGSPEMIESFSGRLFFLTLFIFSFLIMAYYSTALLGALILPAPAEIQNWDQLMKSDLKLGVENDAQLRDDLQADNEKSLEVRKKLSKTARIYYPVDEGLEKVKKGGFAFHFIIIDNYWKLQAFFSDTEICSLTDIDKIEKGPVGLIAQKNSPYKEHFRRTFQLLSENGITKFQREFWISGMPVCHGKQEKVVINMNATAVAFLIIFSAFISSLLVLIAEIVYFQRNHQQLPFVN</sequence>
<gene>
    <name evidence="9" type="ORF">O3M35_008054</name>
</gene>
<evidence type="ECO:0000256" key="8">
    <source>
        <dbReference type="SAM" id="Phobius"/>
    </source>
</evidence>
<comment type="subcellular location">
    <subcellularLocation>
        <location evidence="1">Cell membrane</location>
        <topology evidence="1">Multi-pass membrane protein</topology>
    </subcellularLocation>
</comment>
<accession>A0AAW1D505</accession>
<keyword evidence="10" id="KW-1185">Reference proteome</keyword>
<evidence type="ECO:0000256" key="5">
    <source>
        <dbReference type="ARBA" id="ARBA00023136"/>
    </source>
</evidence>
<dbReference type="InterPro" id="IPR052192">
    <property type="entry name" value="Insect_Ionotropic_Sensory_Rcpt"/>
</dbReference>
<feature type="transmembrane region" description="Helical" evidence="8">
    <location>
        <begin position="294"/>
        <end position="311"/>
    </location>
</feature>
<dbReference type="SUPFAM" id="SSF53850">
    <property type="entry name" value="Periplasmic binding protein-like II"/>
    <property type="match status" value="1"/>
</dbReference>
<evidence type="ECO:0000256" key="4">
    <source>
        <dbReference type="ARBA" id="ARBA00022989"/>
    </source>
</evidence>
<keyword evidence="4 8" id="KW-1133">Transmembrane helix</keyword>
<keyword evidence="3 8" id="KW-0812">Transmembrane</keyword>
<dbReference type="AlphaFoldDB" id="A0AAW1D505"/>
<evidence type="ECO:0000256" key="1">
    <source>
        <dbReference type="ARBA" id="ARBA00004651"/>
    </source>
</evidence>
<dbReference type="Proteomes" id="UP001461498">
    <property type="component" value="Unassembled WGS sequence"/>
</dbReference>
<keyword evidence="7" id="KW-0325">Glycoprotein</keyword>
<reference evidence="9 10" key="1">
    <citation type="submission" date="2022-12" db="EMBL/GenBank/DDBJ databases">
        <title>Chromosome-level genome assembly of true bugs.</title>
        <authorList>
            <person name="Ma L."/>
            <person name="Li H."/>
        </authorList>
    </citation>
    <scope>NUCLEOTIDE SEQUENCE [LARGE SCALE GENOMIC DNA]</scope>
    <source>
        <strain evidence="9">Lab_2022b</strain>
    </source>
</reference>
<organism evidence="9 10">
    <name type="scientific">Rhynocoris fuscipes</name>
    <dbReference type="NCBI Taxonomy" id="488301"/>
    <lineage>
        <taxon>Eukaryota</taxon>
        <taxon>Metazoa</taxon>
        <taxon>Ecdysozoa</taxon>
        <taxon>Arthropoda</taxon>
        <taxon>Hexapoda</taxon>
        <taxon>Insecta</taxon>
        <taxon>Pterygota</taxon>
        <taxon>Neoptera</taxon>
        <taxon>Paraneoptera</taxon>
        <taxon>Hemiptera</taxon>
        <taxon>Heteroptera</taxon>
        <taxon>Panheteroptera</taxon>
        <taxon>Cimicomorpha</taxon>
        <taxon>Reduviidae</taxon>
        <taxon>Harpactorinae</taxon>
        <taxon>Harpactorini</taxon>
        <taxon>Rhynocoris</taxon>
    </lineage>
</organism>